<gene>
    <name evidence="3" type="ORF">NSK11_contig00117-0024</name>
</gene>
<comment type="caution">
    <text evidence="3">The sequence shown here is derived from an EMBL/GenBank/DDBJ whole genome shotgun (WGS) entry which is preliminary data.</text>
</comment>
<feature type="chain" id="PRO_5044889904" description="Secreted protein" evidence="2">
    <location>
        <begin position="36"/>
        <end position="97"/>
    </location>
</feature>
<evidence type="ECO:0000256" key="1">
    <source>
        <dbReference type="SAM" id="MobiDB-lite"/>
    </source>
</evidence>
<dbReference type="AlphaFoldDB" id="A0ABC9Z1I7"/>
<reference evidence="3 4" key="2">
    <citation type="journal article" date="2016" name="Genome Announc.">
        <title>Draft Genome Sequence of Erythromycin- and Oxytetracycline-Sensitive Nocardia seriolae Strain U-1 (NBRC 110359).</title>
        <authorList>
            <person name="Imajoh M."/>
            <person name="Sukeda M."/>
            <person name="Shimizu M."/>
            <person name="Yamane J."/>
            <person name="Ohnishi K."/>
            <person name="Oshima S."/>
        </authorList>
    </citation>
    <scope>NUCLEOTIDE SEQUENCE [LARGE SCALE GENOMIC DNA]</scope>
    <source>
        <strain evidence="3 4">U-1</strain>
    </source>
</reference>
<accession>A0ABC9Z1I7</accession>
<feature type="signal peptide" evidence="2">
    <location>
        <begin position="1"/>
        <end position="35"/>
    </location>
</feature>
<proteinExistence type="predicted"/>
<evidence type="ECO:0000313" key="3">
    <source>
        <dbReference type="EMBL" id="GAP31532.1"/>
    </source>
</evidence>
<feature type="region of interest" description="Disordered" evidence="1">
    <location>
        <begin position="36"/>
        <end position="75"/>
    </location>
</feature>
<dbReference type="EMBL" id="BBYQ01000117">
    <property type="protein sequence ID" value="GAP31532.1"/>
    <property type="molecule type" value="Genomic_DNA"/>
</dbReference>
<evidence type="ECO:0000313" key="4">
    <source>
        <dbReference type="Proteomes" id="UP000037179"/>
    </source>
</evidence>
<evidence type="ECO:0008006" key="5">
    <source>
        <dbReference type="Google" id="ProtNLM"/>
    </source>
</evidence>
<name>A0ABC9Z1I7_9NOCA</name>
<sequence>MTMKSTSLRRTAARVAAAGAIALIPLAAVTIPASADIPLDNAPGDVSWPHHPHPNNGWWDRDDRHHPRDHDRDDWDHDDWNRGNCCWRNALPPTGSW</sequence>
<reference evidence="4" key="1">
    <citation type="submission" date="2015-07" db="EMBL/GenBank/DDBJ databases">
        <title>Nocardia seriolae U-1 whole genome shotgun sequence.</title>
        <authorList>
            <person name="Imajoh M."/>
            <person name="Fukumoto Y."/>
            <person name="Sukeda M."/>
            <person name="Yamane J."/>
            <person name="Yamasaki K."/>
            <person name="Shimizu M."/>
            <person name="Ohnishi K."/>
            <person name="Oshima S."/>
        </authorList>
    </citation>
    <scope>NUCLEOTIDE SEQUENCE [LARGE SCALE GENOMIC DNA]</scope>
    <source>
        <strain evidence="4">U-1</strain>
    </source>
</reference>
<feature type="compositionally biased region" description="Basic and acidic residues" evidence="1">
    <location>
        <begin position="59"/>
        <end position="75"/>
    </location>
</feature>
<keyword evidence="4" id="KW-1185">Reference proteome</keyword>
<dbReference type="Proteomes" id="UP000037179">
    <property type="component" value="Unassembled WGS sequence"/>
</dbReference>
<keyword evidence="2" id="KW-0732">Signal</keyword>
<protein>
    <recommendedName>
        <fullName evidence="5">Secreted protein</fullName>
    </recommendedName>
</protein>
<organism evidence="3 4">
    <name type="scientific">Nocardia seriolae</name>
    <dbReference type="NCBI Taxonomy" id="37332"/>
    <lineage>
        <taxon>Bacteria</taxon>
        <taxon>Bacillati</taxon>
        <taxon>Actinomycetota</taxon>
        <taxon>Actinomycetes</taxon>
        <taxon>Mycobacteriales</taxon>
        <taxon>Nocardiaceae</taxon>
        <taxon>Nocardia</taxon>
    </lineage>
</organism>
<evidence type="ECO:0000256" key="2">
    <source>
        <dbReference type="SAM" id="SignalP"/>
    </source>
</evidence>